<dbReference type="EMBL" id="JACHFM010000002">
    <property type="protein sequence ID" value="MBB5222736.1"/>
    <property type="molecule type" value="Genomic_DNA"/>
</dbReference>
<accession>A0A840SSD6</accession>
<dbReference type="Proteomes" id="UP000549457">
    <property type="component" value="Unassembled WGS sequence"/>
</dbReference>
<dbReference type="InterPro" id="IPR041916">
    <property type="entry name" value="Anti_sigma_zinc_sf"/>
</dbReference>
<keyword evidence="2" id="KW-1185">Reference proteome</keyword>
<protein>
    <submittedName>
        <fullName evidence="1">Putative transcriptional regulator</fullName>
    </submittedName>
</protein>
<reference evidence="1 2" key="1">
    <citation type="submission" date="2020-08" db="EMBL/GenBank/DDBJ databases">
        <title>Genomic Encyclopedia of Type Strains, Phase IV (KMG-IV): sequencing the most valuable type-strain genomes for metagenomic binning, comparative biology and taxonomic classification.</title>
        <authorList>
            <person name="Goeker M."/>
        </authorList>
    </citation>
    <scope>NUCLEOTIDE SEQUENCE [LARGE SCALE GENOMIC DNA]</scope>
    <source>
        <strain evidence="1 2">DSM 101730</strain>
    </source>
</reference>
<sequence>MKSPTSDLSPAAQAGPAAHLPPAMISDYAAGLLSPGLSLLVASHFTSCPCCRAKAARFEALGGALLAGADPVAPEPCCLEAALARIEAAERAEPCFDAQGWPLPRPLCRRLERPIRELDFTAIAPGLEASRLDGFPGETVTIRRAASGVPLVTPGARIGTMGLLLSGAAQVGGTVFGPGDCLAELADAPRATGSSACLCLMVEPAA</sequence>
<dbReference type="RefSeq" id="WP_184150081.1">
    <property type="nucleotide sequence ID" value="NZ_JACHFM010000002.1"/>
</dbReference>
<evidence type="ECO:0000313" key="2">
    <source>
        <dbReference type="Proteomes" id="UP000549457"/>
    </source>
</evidence>
<dbReference type="Gene3D" id="1.10.10.1320">
    <property type="entry name" value="Anti-sigma factor, zinc-finger domain"/>
    <property type="match status" value="1"/>
</dbReference>
<gene>
    <name evidence="1" type="ORF">HNP73_002672</name>
</gene>
<name>A0A840SSD6_9RHOB</name>
<evidence type="ECO:0000313" key="1">
    <source>
        <dbReference type="EMBL" id="MBB5222736.1"/>
    </source>
</evidence>
<organism evidence="1 2">
    <name type="scientific">Amaricoccus macauensis</name>
    <dbReference type="NCBI Taxonomy" id="57001"/>
    <lineage>
        <taxon>Bacteria</taxon>
        <taxon>Pseudomonadati</taxon>
        <taxon>Pseudomonadota</taxon>
        <taxon>Alphaproteobacteria</taxon>
        <taxon>Rhodobacterales</taxon>
        <taxon>Paracoccaceae</taxon>
        <taxon>Amaricoccus</taxon>
    </lineage>
</organism>
<proteinExistence type="predicted"/>
<dbReference type="AlphaFoldDB" id="A0A840SSD6"/>
<comment type="caution">
    <text evidence="1">The sequence shown here is derived from an EMBL/GenBank/DDBJ whole genome shotgun (WGS) entry which is preliminary data.</text>
</comment>